<sequence>MKINWKIRFKNGKWVAMFLGAVVTTGYMICETLGIKVPIPQTDVTKIVTAILGLLSMIGVITDPTTKGIGDSDLAMTYGRDNTKLHEDLIAEGLKNAEVLEDGNSGTDR</sequence>
<dbReference type="Pfam" id="PF04531">
    <property type="entry name" value="Phage_holin_1"/>
    <property type="match status" value="1"/>
</dbReference>
<dbReference type="OrthoDB" id="3176072at2"/>
<reference evidence="3" key="1">
    <citation type="submission" date="2016-05" db="EMBL/GenBank/DDBJ databases">
        <authorList>
            <person name="Holder M.E."/>
            <person name="Ajami N.J."/>
            <person name="Petrosino J.F."/>
        </authorList>
    </citation>
    <scope>NUCLEOTIDE SEQUENCE [LARGE SCALE GENOMIC DNA]</scope>
    <source>
        <strain evidence="3">ATCC 700696</strain>
    </source>
</reference>
<proteinExistence type="predicted"/>
<keyword evidence="1" id="KW-1133">Transmembrane helix</keyword>
<organism evidence="2 3">
    <name type="scientific">Mogibacterium pumilum</name>
    <dbReference type="NCBI Taxonomy" id="86332"/>
    <lineage>
        <taxon>Bacteria</taxon>
        <taxon>Bacillati</taxon>
        <taxon>Bacillota</taxon>
        <taxon>Clostridia</taxon>
        <taxon>Peptostreptococcales</taxon>
        <taxon>Anaerovoracaceae</taxon>
        <taxon>Mogibacterium</taxon>
    </lineage>
</organism>
<keyword evidence="3" id="KW-1185">Reference proteome</keyword>
<dbReference type="Proteomes" id="UP000214689">
    <property type="component" value="Chromosome"/>
</dbReference>
<dbReference type="NCBIfam" id="TIGR01598">
    <property type="entry name" value="holin_phiLC3"/>
    <property type="match status" value="1"/>
</dbReference>
<dbReference type="AlphaFoldDB" id="A0A223AR23"/>
<gene>
    <name evidence="2" type="ORF">AXF17_02360</name>
</gene>
<dbReference type="EMBL" id="CP016199">
    <property type="protein sequence ID" value="ASS37423.1"/>
    <property type="molecule type" value="Genomic_DNA"/>
</dbReference>
<protein>
    <submittedName>
        <fullName evidence="2">Phage holin</fullName>
    </submittedName>
</protein>
<feature type="transmembrane region" description="Helical" evidence="1">
    <location>
        <begin position="12"/>
        <end position="29"/>
    </location>
</feature>
<name>A0A223AR23_9FIRM</name>
<keyword evidence="1" id="KW-0472">Membrane</keyword>
<dbReference type="InterPro" id="IPR006485">
    <property type="entry name" value="Phage-like_holin"/>
</dbReference>
<evidence type="ECO:0000256" key="1">
    <source>
        <dbReference type="SAM" id="Phobius"/>
    </source>
</evidence>
<dbReference type="RefSeq" id="WP_094233650.1">
    <property type="nucleotide sequence ID" value="NZ_CP016199.1"/>
</dbReference>
<evidence type="ECO:0000313" key="3">
    <source>
        <dbReference type="Proteomes" id="UP000214689"/>
    </source>
</evidence>
<keyword evidence="1" id="KW-0812">Transmembrane</keyword>
<accession>A0A223AR23</accession>
<evidence type="ECO:0000313" key="2">
    <source>
        <dbReference type="EMBL" id="ASS37423.1"/>
    </source>
</evidence>